<evidence type="ECO:0000313" key="3">
    <source>
        <dbReference type="Proteomes" id="UP000182652"/>
    </source>
</evidence>
<sequence length="255" mass="27204">MTSFVTSADGTRIAYEAQGSGHPLLIVGGALNERNSAAGYVPLLEDAFTVVRYDRRGRGESGDTQPWSTEREIEDLKAVAAEFDGPVSVYGHSSGAILTLLAVADGLPARRVVTYEPPFLTEQTTDWRAFAEQQREAAAAGRPGDAVENFIRHVGAPWDPSMRQMPFWAGLEALGHTVTYDLQIVGDSSVPIEELARVEVPVLSLYGGDSPQWAETSAEAVAAAVTDGKALAIPGQTHNSDPAALVPQMRAFLLG</sequence>
<dbReference type="Pfam" id="PF12697">
    <property type="entry name" value="Abhydrolase_6"/>
    <property type="match status" value="1"/>
</dbReference>
<feature type="domain" description="AB hydrolase-1" evidence="1">
    <location>
        <begin position="39"/>
        <end position="246"/>
    </location>
</feature>
<dbReference type="GO" id="GO:0046503">
    <property type="term" value="P:glycerolipid catabolic process"/>
    <property type="evidence" value="ECO:0007669"/>
    <property type="project" value="TreeGrafter"/>
</dbReference>
<keyword evidence="3" id="KW-1185">Reference proteome</keyword>
<dbReference type="InterPro" id="IPR029058">
    <property type="entry name" value="AB_hydrolase_fold"/>
</dbReference>
<proteinExistence type="predicted"/>
<dbReference type="AlphaFoldDB" id="A0A1H4QL47"/>
<dbReference type="RefSeq" id="WP_066212883.1">
    <property type="nucleotide sequence ID" value="NZ_FNSN01000003.1"/>
</dbReference>
<name>A0A1H4QL47_9MICC</name>
<reference evidence="2 3" key="1">
    <citation type="submission" date="2016-10" db="EMBL/GenBank/DDBJ databases">
        <authorList>
            <person name="de Groot N.N."/>
        </authorList>
    </citation>
    <scope>NUCLEOTIDE SEQUENCE [LARGE SCALE GENOMIC DNA]</scope>
    <source>
        <strain evidence="2 3">DSM 10495</strain>
    </source>
</reference>
<dbReference type="SUPFAM" id="SSF53474">
    <property type="entry name" value="alpha/beta-Hydrolases"/>
    <property type="match status" value="1"/>
</dbReference>
<dbReference type="Gene3D" id="3.40.50.1820">
    <property type="entry name" value="alpha/beta hydrolase"/>
    <property type="match status" value="1"/>
</dbReference>
<organism evidence="2 3">
    <name type="scientific">Arthrobacter woluwensis</name>
    <dbReference type="NCBI Taxonomy" id="156980"/>
    <lineage>
        <taxon>Bacteria</taxon>
        <taxon>Bacillati</taxon>
        <taxon>Actinomycetota</taxon>
        <taxon>Actinomycetes</taxon>
        <taxon>Micrococcales</taxon>
        <taxon>Micrococcaceae</taxon>
        <taxon>Arthrobacter</taxon>
    </lineage>
</organism>
<dbReference type="PANTHER" id="PTHR43433:SF5">
    <property type="entry name" value="AB HYDROLASE-1 DOMAIN-CONTAINING PROTEIN"/>
    <property type="match status" value="1"/>
</dbReference>
<evidence type="ECO:0000259" key="1">
    <source>
        <dbReference type="Pfam" id="PF12697"/>
    </source>
</evidence>
<gene>
    <name evidence="2" type="ORF">SAMN04489745_2319</name>
</gene>
<accession>A0A1H4QL47</accession>
<dbReference type="Proteomes" id="UP000182652">
    <property type="component" value="Unassembled WGS sequence"/>
</dbReference>
<dbReference type="EMBL" id="FNSN01000003">
    <property type="protein sequence ID" value="SEC20312.1"/>
    <property type="molecule type" value="Genomic_DNA"/>
</dbReference>
<dbReference type="PANTHER" id="PTHR43433">
    <property type="entry name" value="HYDROLASE, ALPHA/BETA FOLD FAMILY PROTEIN"/>
    <property type="match status" value="1"/>
</dbReference>
<evidence type="ECO:0000313" key="2">
    <source>
        <dbReference type="EMBL" id="SEC20312.1"/>
    </source>
</evidence>
<dbReference type="STRING" id="156980.SAMN04489745_2319"/>
<dbReference type="InterPro" id="IPR000073">
    <property type="entry name" value="AB_hydrolase_1"/>
</dbReference>
<dbReference type="GO" id="GO:0004806">
    <property type="term" value="F:triacylglycerol lipase activity"/>
    <property type="evidence" value="ECO:0007669"/>
    <property type="project" value="TreeGrafter"/>
</dbReference>
<dbReference type="InterPro" id="IPR050471">
    <property type="entry name" value="AB_hydrolase"/>
</dbReference>
<protein>
    <submittedName>
        <fullName evidence="2">Pimeloyl-ACP methyl ester carboxylesterase</fullName>
    </submittedName>
</protein>